<accession>A0A1W6ZA71</accession>
<dbReference type="NCBIfam" id="TIGR01662">
    <property type="entry name" value="HAD-SF-IIIA"/>
    <property type="match status" value="1"/>
</dbReference>
<dbReference type="InterPro" id="IPR006549">
    <property type="entry name" value="HAD-SF_hydro_IIIA"/>
</dbReference>
<organism evidence="11 12">
    <name type="scientific">Bordetella genomosp. 13</name>
    <dbReference type="NCBI Taxonomy" id="463040"/>
    <lineage>
        <taxon>Bacteria</taxon>
        <taxon>Pseudomonadati</taxon>
        <taxon>Pseudomonadota</taxon>
        <taxon>Betaproteobacteria</taxon>
        <taxon>Burkholderiales</taxon>
        <taxon>Alcaligenaceae</taxon>
        <taxon>Bordetella</taxon>
    </lineage>
</organism>
<dbReference type="GO" id="GO:0046872">
    <property type="term" value="F:metal ion binding"/>
    <property type="evidence" value="ECO:0007669"/>
    <property type="project" value="UniProtKB-KW"/>
</dbReference>
<feature type="active site" description="Nucleophile" evidence="8">
    <location>
        <position position="10"/>
    </location>
</feature>
<evidence type="ECO:0000256" key="10">
    <source>
        <dbReference type="PIRSR" id="PIRSR004682-4"/>
    </source>
</evidence>
<feature type="binding site" evidence="10">
    <location>
        <position position="12"/>
    </location>
    <ligand>
        <name>Mg(2+)</name>
        <dbReference type="ChEBI" id="CHEBI:18420"/>
    </ligand>
</feature>
<name>A0A1W6ZA71_9BORD</name>
<gene>
    <name evidence="11" type="ORF">CAL15_06945</name>
</gene>
<dbReference type="GO" id="GO:0005737">
    <property type="term" value="C:cytoplasm"/>
    <property type="evidence" value="ECO:0007669"/>
    <property type="project" value="UniProtKB-SubCell"/>
</dbReference>
<feature type="binding site" evidence="10">
    <location>
        <position position="91"/>
    </location>
    <ligand>
        <name>Zn(2+)</name>
        <dbReference type="ChEBI" id="CHEBI:29105"/>
    </ligand>
</feature>
<evidence type="ECO:0000256" key="9">
    <source>
        <dbReference type="PIRSR" id="PIRSR004682-3"/>
    </source>
</evidence>
<keyword evidence="12" id="KW-1185">Reference proteome</keyword>
<protein>
    <recommendedName>
        <fullName evidence="6 7">D,D-heptose 1,7-bisphosphate phosphatase</fullName>
        <ecNumber evidence="7">3.1.3.-</ecNumber>
    </recommendedName>
</protein>
<evidence type="ECO:0000256" key="2">
    <source>
        <dbReference type="ARBA" id="ARBA00022490"/>
    </source>
</evidence>
<evidence type="ECO:0000256" key="7">
    <source>
        <dbReference type="PIRNR" id="PIRNR004682"/>
    </source>
</evidence>
<dbReference type="Pfam" id="PF13242">
    <property type="entry name" value="Hydrolase_like"/>
    <property type="match status" value="1"/>
</dbReference>
<keyword evidence="4 7" id="KW-0378">Hydrolase</keyword>
<comment type="cofactor">
    <cofactor evidence="10">
        <name>Mg(2+)</name>
        <dbReference type="ChEBI" id="CHEBI:18420"/>
    </cofactor>
</comment>
<feature type="binding site" evidence="10">
    <location>
        <position position="104"/>
    </location>
    <ligand>
        <name>Zn(2+)</name>
        <dbReference type="ChEBI" id="CHEBI:29105"/>
    </ligand>
</feature>
<dbReference type="AlphaFoldDB" id="A0A1W6ZA71"/>
<proteinExistence type="inferred from homology"/>
<keyword evidence="10" id="KW-0460">Magnesium</keyword>
<dbReference type="InterPro" id="IPR004446">
    <property type="entry name" value="Heptose_bisP_phosphatase"/>
</dbReference>
<evidence type="ECO:0000256" key="5">
    <source>
        <dbReference type="ARBA" id="ARBA00023277"/>
    </source>
</evidence>
<evidence type="ECO:0000256" key="8">
    <source>
        <dbReference type="PIRSR" id="PIRSR004682-1"/>
    </source>
</evidence>
<dbReference type="OrthoDB" id="9781367at2"/>
<evidence type="ECO:0000256" key="4">
    <source>
        <dbReference type="ARBA" id="ARBA00022801"/>
    </source>
</evidence>
<dbReference type="STRING" id="463040.CAL15_06945"/>
<dbReference type="GO" id="GO:0005975">
    <property type="term" value="P:carbohydrate metabolic process"/>
    <property type="evidence" value="ECO:0007669"/>
    <property type="project" value="InterPro"/>
</dbReference>
<comment type="cofactor">
    <cofactor evidence="10">
        <name>Zn(2+)</name>
        <dbReference type="ChEBI" id="CHEBI:29105"/>
    </cofactor>
</comment>
<comment type="subcellular location">
    <subcellularLocation>
        <location evidence="1 7">Cytoplasm</location>
    </subcellularLocation>
</comment>
<dbReference type="EC" id="3.1.3.-" evidence="7"/>
<sequence>MALTPAVFMDKDGTLLVDEPYNVDPARMAFAPGAYAGLCALGAMGVPLIVVSNQPGVALGCFPEAALHGVQERLAEMFRAAGAELAGFYYCPHLPAARGAKPGCPCRKPGCGMLLRAARDHDVDLQRSWMIGDILDDVEAGNRAGCRSVLLDVGNETEWLDGPHREPHHRLPDFAAAARVVMAGLSSTCLEVA</sequence>
<dbReference type="Gene3D" id="3.40.50.1000">
    <property type="entry name" value="HAD superfamily/HAD-like"/>
    <property type="match status" value="1"/>
</dbReference>
<keyword evidence="10" id="KW-0862">Zinc</keyword>
<dbReference type="NCBIfam" id="TIGR01656">
    <property type="entry name" value="Histidinol-ppas"/>
    <property type="match status" value="1"/>
</dbReference>
<dbReference type="PANTHER" id="PTHR42891">
    <property type="entry name" value="D-GLYCERO-BETA-D-MANNO-HEPTOSE-1,7-BISPHOSPHATE 7-PHOSPHATASE"/>
    <property type="match status" value="1"/>
</dbReference>
<evidence type="ECO:0000256" key="3">
    <source>
        <dbReference type="ARBA" id="ARBA00022723"/>
    </source>
</evidence>
<dbReference type="PANTHER" id="PTHR42891:SF1">
    <property type="entry name" value="D-GLYCERO-BETA-D-MANNO-HEPTOSE-1,7-BISPHOSPHATE 7-PHOSPHATASE"/>
    <property type="match status" value="1"/>
</dbReference>
<feature type="site" description="Stabilizes the phosphoryl group" evidence="9">
    <location>
        <position position="108"/>
    </location>
</feature>
<feature type="site" description="Contributes to substrate recognition" evidence="9">
    <location>
        <position position="107"/>
    </location>
</feature>
<dbReference type="EMBL" id="CP021111">
    <property type="protein sequence ID" value="ARP94142.1"/>
    <property type="molecule type" value="Genomic_DNA"/>
</dbReference>
<feature type="binding site" evidence="10">
    <location>
        <position position="10"/>
    </location>
    <ligand>
        <name>Mg(2+)</name>
        <dbReference type="ChEBI" id="CHEBI:18420"/>
    </ligand>
</feature>
<dbReference type="KEGG" id="bgm:CAL15_06945"/>
<dbReference type="RefSeq" id="WP_086077910.1">
    <property type="nucleotide sequence ID" value="NZ_CP021111.1"/>
</dbReference>
<keyword evidence="2 7" id="KW-0963">Cytoplasm</keyword>
<evidence type="ECO:0000313" key="11">
    <source>
        <dbReference type="EMBL" id="ARP94142.1"/>
    </source>
</evidence>
<dbReference type="SUPFAM" id="SSF56784">
    <property type="entry name" value="HAD-like"/>
    <property type="match status" value="1"/>
</dbReference>
<keyword evidence="3 10" id="KW-0479">Metal-binding</keyword>
<feature type="active site" description="Proton donor" evidence="8">
    <location>
        <position position="12"/>
    </location>
</feature>
<feature type="binding site" evidence="10">
    <location>
        <position position="133"/>
    </location>
    <ligand>
        <name>Mg(2+)</name>
        <dbReference type="ChEBI" id="CHEBI:18420"/>
    </ligand>
</feature>
<reference evidence="11 12" key="1">
    <citation type="submission" date="2017-05" db="EMBL/GenBank/DDBJ databases">
        <title>Complete and WGS of Bordetella genogroups.</title>
        <authorList>
            <person name="Spilker T."/>
            <person name="LiPuma J."/>
        </authorList>
    </citation>
    <scope>NUCLEOTIDE SEQUENCE [LARGE SCALE GENOMIC DNA]</scope>
    <source>
        <strain evidence="11 12">AU7206</strain>
    </source>
</reference>
<dbReference type="InterPro" id="IPR023214">
    <property type="entry name" value="HAD_sf"/>
</dbReference>
<evidence type="ECO:0000313" key="12">
    <source>
        <dbReference type="Proteomes" id="UP000194161"/>
    </source>
</evidence>
<dbReference type="GO" id="GO:0016791">
    <property type="term" value="F:phosphatase activity"/>
    <property type="evidence" value="ECO:0007669"/>
    <property type="project" value="InterPro"/>
</dbReference>
<dbReference type="Proteomes" id="UP000194161">
    <property type="component" value="Chromosome"/>
</dbReference>
<keyword evidence="5 7" id="KW-0119">Carbohydrate metabolism</keyword>
<dbReference type="CDD" id="cd07503">
    <property type="entry name" value="HAD_HisB-N"/>
    <property type="match status" value="1"/>
</dbReference>
<comment type="similarity">
    <text evidence="7">Belongs to the gmhB family.</text>
</comment>
<evidence type="ECO:0000256" key="6">
    <source>
        <dbReference type="ARBA" id="ARBA00031828"/>
    </source>
</evidence>
<evidence type="ECO:0000256" key="1">
    <source>
        <dbReference type="ARBA" id="ARBA00004496"/>
    </source>
</evidence>
<dbReference type="PIRSF" id="PIRSF004682">
    <property type="entry name" value="GmhB"/>
    <property type="match status" value="1"/>
</dbReference>
<dbReference type="InterPro" id="IPR036412">
    <property type="entry name" value="HAD-like_sf"/>
</dbReference>
<feature type="site" description="Stabilizes the phosphoryl group" evidence="9">
    <location>
        <position position="52"/>
    </location>
</feature>
<dbReference type="InterPro" id="IPR006543">
    <property type="entry name" value="Histidinol-phos"/>
</dbReference>
<feature type="binding site" evidence="10">
    <location>
        <position position="93"/>
    </location>
    <ligand>
        <name>Zn(2+)</name>
        <dbReference type="ChEBI" id="CHEBI:29105"/>
    </ligand>
</feature>
<feature type="binding site" evidence="10">
    <location>
        <position position="106"/>
    </location>
    <ligand>
        <name>Zn(2+)</name>
        <dbReference type="ChEBI" id="CHEBI:29105"/>
    </ligand>
</feature>